<comment type="caution">
    <text evidence="2">The sequence shown here is derived from an EMBL/GenBank/DDBJ whole genome shotgun (WGS) entry which is preliminary data.</text>
</comment>
<keyword evidence="1" id="KW-1133">Transmembrane helix</keyword>
<evidence type="ECO:0008006" key="6">
    <source>
        <dbReference type="Google" id="ProtNLM"/>
    </source>
</evidence>
<dbReference type="RefSeq" id="WP_125378798.1">
    <property type="nucleotide sequence ID" value="NZ_CAXTGR010000009.1"/>
</dbReference>
<dbReference type="Proteomes" id="UP000273966">
    <property type="component" value="Unassembled WGS sequence"/>
</dbReference>
<dbReference type="AlphaFoldDB" id="A0AAE8FXR5"/>
<keyword evidence="1" id="KW-0472">Membrane</keyword>
<dbReference type="Proteomes" id="UP000272846">
    <property type="component" value="Unassembled WGS sequence"/>
</dbReference>
<feature type="transmembrane region" description="Helical" evidence="1">
    <location>
        <begin position="45"/>
        <end position="65"/>
    </location>
</feature>
<gene>
    <name evidence="3" type="ORF">D8879_11755</name>
    <name evidence="2" type="ORF">D8888_10275</name>
</gene>
<feature type="transmembrane region" description="Helical" evidence="1">
    <location>
        <begin position="124"/>
        <end position="146"/>
    </location>
</feature>
<accession>A0AAE8FXR5</accession>
<feature type="transmembrane region" description="Helical" evidence="1">
    <location>
        <begin position="152"/>
        <end position="176"/>
    </location>
</feature>
<proteinExistence type="predicted"/>
<feature type="transmembrane region" description="Helical" evidence="1">
    <location>
        <begin position="71"/>
        <end position="89"/>
    </location>
</feature>
<keyword evidence="1" id="KW-0812">Transmembrane</keyword>
<reference evidence="4 5" key="1">
    <citation type="submission" date="2018-11" db="EMBL/GenBank/DDBJ databases">
        <title>Species Designations Belie Phenotypic and Genotypic Heterogeneity in Oral Streptococci.</title>
        <authorList>
            <person name="Velsko I."/>
        </authorList>
    </citation>
    <scope>NUCLEOTIDE SEQUENCE [LARGE SCALE GENOMIC DNA]</scope>
    <source>
        <strain evidence="3 5">BCC16</strain>
        <strain evidence="2 4">KLC04</strain>
    </source>
</reference>
<sequence length="189" mass="21671">MILKKKDILVQLGQYQKGQILFYNKKTKSLLAMDEKASYRSMGQLTLANSYVVGYAILAFISGLFTLQNVFLKLLLLLLCQCVMSYYAYKLQNLQMKEATFYAVDITIFDTHAFTKWFAKARQLIFWLLLGGGICYILSAIAFYLWGDVRVLAIFACASFVETIIIYNGMAGNVFLKVNDFYTKKRNND</sequence>
<name>A0AAE8FXR5_STRSA</name>
<evidence type="ECO:0000313" key="3">
    <source>
        <dbReference type="EMBL" id="RSI27527.1"/>
    </source>
</evidence>
<evidence type="ECO:0000313" key="2">
    <source>
        <dbReference type="EMBL" id="RSI07002.1"/>
    </source>
</evidence>
<evidence type="ECO:0000313" key="4">
    <source>
        <dbReference type="Proteomes" id="UP000272846"/>
    </source>
</evidence>
<protein>
    <recommendedName>
        <fullName evidence="6">DUF443 family protein</fullName>
    </recommendedName>
</protein>
<organism evidence="2 4">
    <name type="scientific">Streptococcus sanguinis</name>
    <dbReference type="NCBI Taxonomy" id="1305"/>
    <lineage>
        <taxon>Bacteria</taxon>
        <taxon>Bacillati</taxon>
        <taxon>Bacillota</taxon>
        <taxon>Bacilli</taxon>
        <taxon>Lactobacillales</taxon>
        <taxon>Streptococcaceae</taxon>
        <taxon>Streptococcus</taxon>
    </lineage>
</organism>
<dbReference type="EMBL" id="RJMK01000007">
    <property type="protein sequence ID" value="RSI07002.1"/>
    <property type="molecule type" value="Genomic_DNA"/>
</dbReference>
<evidence type="ECO:0000313" key="5">
    <source>
        <dbReference type="Proteomes" id="UP000273966"/>
    </source>
</evidence>
<evidence type="ECO:0000256" key="1">
    <source>
        <dbReference type="SAM" id="Phobius"/>
    </source>
</evidence>
<dbReference type="EMBL" id="RJMT01000027">
    <property type="protein sequence ID" value="RSI27527.1"/>
    <property type="molecule type" value="Genomic_DNA"/>
</dbReference>